<evidence type="ECO:0000256" key="1">
    <source>
        <dbReference type="SAM" id="MobiDB-lite"/>
    </source>
</evidence>
<evidence type="ECO:0000313" key="3">
    <source>
        <dbReference type="Proteomes" id="UP000195981"/>
    </source>
</evidence>
<gene>
    <name evidence="2" type="ORF">FM110_01280</name>
</gene>
<keyword evidence="3" id="KW-1185">Reference proteome</keyword>
<accession>A0A1X6WTE7</accession>
<feature type="region of interest" description="Disordered" evidence="1">
    <location>
        <begin position="1"/>
        <end position="60"/>
    </location>
</feature>
<dbReference type="AlphaFoldDB" id="A0A1X6WTE7"/>
<dbReference type="Proteomes" id="UP000195981">
    <property type="component" value="Unassembled WGS sequence"/>
</dbReference>
<dbReference type="EMBL" id="FWFG01000013">
    <property type="protein sequence ID" value="SLM88182.1"/>
    <property type="molecule type" value="Genomic_DNA"/>
</dbReference>
<name>A0A1X6WTE7_9MICO</name>
<proteinExistence type="predicted"/>
<evidence type="ECO:0000313" key="2">
    <source>
        <dbReference type="EMBL" id="SLM88182.1"/>
    </source>
</evidence>
<organism evidence="2 3">
    <name type="scientific">Brachybacterium nesterenkovii</name>
    <dbReference type="NCBI Taxonomy" id="47847"/>
    <lineage>
        <taxon>Bacteria</taxon>
        <taxon>Bacillati</taxon>
        <taxon>Actinomycetota</taxon>
        <taxon>Actinomycetes</taxon>
        <taxon>Micrococcales</taxon>
        <taxon>Dermabacteraceae</taxon>
        <taxon>Brachybacterium</taxon>
    </lineage>
</organism>
<protein>
    <submittedName>
        <fullName evidence="2">Uncharacterized protein</fullName>
    </submittedName>
</protein>
<sequence length="60" mass="6075">MAGQADSDGTWGLAGGHIGLLSTSGGTRPRCRPRSMPRASCAAAPRATGRSSVRPQAPAR</sequence>
<reference evidence="2 3" key="1">
    <citation type="submission" date="2017-02" db="EMBL/GenBank/DDBJ databases">
        <authorList>
            <person name="Peterson S.W."/>
        </authorList>
    </citation>
    <scope>NUCLEOTIDE SEQUENCE [LARGE SCALE GENOMIC DNA]</scope>
    <source>
        <strain evidence="2 3">CIP104813</strain>
    </source>
</reference>